<dbReference type="AlphaFoldDB" id="A0A383EDK7"/>
<accession>A0A383EDK7</accession>
<sequence length="43" mass="5103">MVNAIHVIANLRKVRKDVKKKKLENNFVKNVQNNELIQNYLPK</sequence>
<gene>
    <name evidence="1" type="ORF">METZ01_LOCUS507780</name>
</gene>
<organism evidence="1">
    <name type="scientific">marine metagenome</name>
    <dbReference type="NCBI Taxonomy" id="408172"/>
    <lineage>
        <taxon>unclassified sequences</taxon>
        <taxon>metagenomes</taxon>
        <taxon>ecological metagenomes</taxon>
    </lineage>
</organism>
<protein>
    <submittedName>
        <fullName evidence="1">Uncharacterized protein</fullName>
    </submittedName>
</protein>
<proteinExistence type="predicted"/>
<dbReference type="EMBL" id="UINC01225043">
    <property type="protein sequence ID" value="SVE54926.1"/>
    <property type="molecule type" value="Genomic_DNA"/>
</dbReference>
<name>A0A383EDK7_9ZZZZ</name>
<evidence type="ECO:0000313" key="1">
    <source>
        <dbReference type="EMBL" id="SVE54926.1"/>
    </source>
</evidence>
<reference evidence="1" key="1">
    <citation type="submission" date="2018-05" db="EMBL/GenBank/DDBJ databases">
        <authorList>
            <person name="Lanie J.A."/>
            <person name="Ng W.-L."/>
            <person name="Kazmierczak K.M."/>
            <person name="Andrzejewski T.M."/>
            <person name="Davidsen T.M."/>
            <person name="Wayne K.J."/>
            <person name="Tettelin H."/>
            <person name="Glass J.I."/>
            <person name="Rusch D."/>
            <person name="Podicherti R."/>
            <person name="Tsui H.-C.T."/>
            <person name="Winkler M.E."/>
        </authorList>
    </citation>
    <scope>NUCLEOTIDE SEQUENCE</scope>
</reference>